<dbReference type="OrthoDB" id="146042at2157"/>
<evidence type="ECO:0000313" key="1">
    <source>
        <dbReference type="EMBL" id="AKB75000.1"/>
    </source>
</evidence>
<dbReference type="KEGG" id="mls:MSLAZ_1739"/>
<proteinExistence type="predicted"/>
<name>A0A0E3WTN9_9EURY</name>
<accession>A0A0E3WTN9</accession>
<dbReference type="EMBL" id="CP009515">
    <property type="protein sequence ID" value="AKB75000.1"/>
    <property type="molecule type" value="Genomic_DNA"/>
</dbReference>
<dbReference type="PATRIC" id="fig|1434111.4.peg.2275"/>
<dbReference type="GeneID" id="24806509"/>
<dbReference type="RefSeq" id="WP_048126248.1">
    <property type="nucleotide sequence ID" value="NZ_CP009515.1"/>
</dbReference>
<dbReference type="Proteomes" id="UP000033072">
    <property type="component" value="Chromosome"/>
</dbReference>
<dbReference type="HOGENOM" id="CLU_009318_6_2_2"/>
<organism evidence="1 2">
    <name type="scientific">Methanosarcina lacustris Z-7289</name>
    <dbReference type="NCBI Taxonomy" id="1434111"/>
    <lineage>
        <taxon>Archaea</taxon>
        <taxon>Methanobacteriati</taxon>
        <taxon>Methanobacteriota</taxon>
        <taxon>Stenosarchaea group</taxon>
        <taxon>Methanomicrobia</taxon>
        <taxon>Methanosarcinales</taxon>
        <taxon>Methanosarcinaceae</taxon>
        <taxon>Methanosarcina</taxon>
    </lineage>
</organism>
<gene>
    <name evidence="1" type="ORF">MSLAZ_1739</name>
</gene>
<evidence type="ECO:0000313" key="2">
    <source>
        <dbReference type="Proteomes" id="UP000033072"/>
    </source>
</evidence>
<dbReference type="AlphaFoldDB" id="A0A0E3WTN9"/>
<dbReference type="PANTHER" id="PTHR36842:SF1">
    <property type="entry name" value="PROTEIN TOLB"/>
    <property type="match status" value="1"/>
</dbReference>
<dbReference type="PANTHER" id="PTHR36842">
    <property type="entry name" value="PROTEIN TOLB HOMOLOG"/>
    <property type="match status" value="1"/>
</dbReference>
<protein>
    <submittedName>
        <fullName evidence="1">Cell surface protein</fullName>
    </submittedName>
</protein>
<dbReference type="NCBIfam" id="TIGR04275">
    <property type="entry name" value="beta_prop_Msarc"/>
    <property type="match status" value="1"/>
</dbReference>
<dbReference type="InterPro" id="IPR027618">
    <property type="entry name" value="Beta_prop_Msarc"/>
</dbReference>
<reference evidence="1 2" key="1">
    <citation type="submission" date="2014-07" db="EMBL/GenBank/DDBJ databases">
        <title>Methanogenic archaea and the global carbon cycle.</title>
        <authorList>
            <person name="Henriksen J.R."/>
            <person name="Luke J."/>
            <person name="Reinhart S."/>
            <person name="Benedict M.N."/>
            <person name="Youngblut N.D."/>
            <person name="Metcalf M.E."/>
            <person name="Whitaker R.J."/>
            <person name="Metcalf W.W."/>
        </authorList>
    </citation>
    <scope>NUCLEOTIDE SEQUENCE [LARGE SCALE GENOMIC DNA]</scope>
    <source>
        <strain evidence="1 2">Z-7289</strain>
    </source>
</reference>
<dbReference type="SUPFAM" id="SSF69304">
    <property type="entry name" value="Tricorn protease N-terminal domain"/>
    <property type="match status" value="1"/>
</dbReference>
<sequence length="337" mass="37615">MKNKGKLCSIALASTFLVLVFMILISVAASAAQVTKIGTGYEPAVYGNNVVWTNGVVIHLYDLTNKTDTMFSSSGASSPDIYDSKLVWHDESSGTPRLSVYDISTAAKSYITQNVDQYSKPAIYGNRIVWSANDSVYLRDISTSTQTKIGNGSSPDIYDTKVVYYSYSEDPEMDITIRMYDIDTKKKITVNSYGDPNIPRIWDTNVIWSDVYNHQGYIAMYNTSTKKIIDVTHQLDTDPYGNEYGASTGTHIAIQNDKIVYNKCLDDYEGKPGVYVYNISTGQSTPVYNYLEEVYTTPEIYNNTIVWGIDKNYVNGEAGNGIYLYDLANEPENLTAI</sequence>
<keyword evidence="2" id="KW-1185">Reference proteome</keyword>